<organism evidence="2">
    <name type="scientific">Ligilactobacillus agilis</name>
    <dbReference type="NCBI Taxonomy" id="1601"/>
    <lineage>
        <taxon>Bacteria</taxon>
        <taxon>Bacillati</taxon>
        <taxon>Bacillota</taxon>
        <taxon>Bacilli</taxon>
        <taxon>Lactobacillales</taxon>
        <taxon>Lactobacillaceae</taxon>
        <taxon>Ligilactobacillus</taxon>
    </lineage>
</organism>
<keyword evidence="1" id="KW-0175">Coiled coil</keyword>
<dbReference type="Proteomes" id="UP000494265">
    <property type="component" value="Unassembled WGS sequence"/>
</dbReference>
<sequence length="275" mass="31904">MSTTTEIKNLQGSLLLTGDLVSPIGKYGSATFEDDLTGYADSKNPWFQSELEYIAEENNISSEVMEKIIGLCQEYFEPNEYEQEVVKVVNRHGYNDTDKLDAYLSKIVDYEEQLDEYKDILNYTDLNGKKLFTEGNVVYDLDAWLDQINDLKDENKELEKELDKAMVASDSSQKEIETEKEFMSGGFTTLTDYRKQRKEILDGIKQFMGYDKKKMIRPKGIELRVFKEGSQIPCKVIKGTSKEMMEFIRQHKKDGYHYTMFTTVKKEFKAVMVSE</sequence>
<evidence type="ECO:0000256" key="1">
    <source>
        <dbReference type="SAM" id="Coils"/>
    </source>
</evidence>
<reference evidence="2" key="1">
    <citation type="submission" date="2019-10" db="EMBL/GenBank/DDBJ databases">
        <title>Lactobacillus agilis SY212 Whole Genome Sequencing Project.</title>
        <authorList>
            <person name="Suzuki S."/>
            <person name="Endo A."/>
            <person name="Maeno S."/>
            <person name="Shiwa Y."/>
            <person name="Matsutani M."/>
            <person name="Kajikawa A."/>
        </authorList>
    </citation>
    <scope>NUCLEOTIDE SEQUENCE</scope>
    <source>
        <strain evidence="2">SY212</strain>
    </source>
</reference>
<dbReference type="AlphaFoldDB" id="A0A6F9XJF5"/>
<gene>
    <name evidence="2" type="ORF">SY212_04090</name>
</gene>
<proteinExistence type="predicted"/>
<accession>A0A6F9XJF5</accession>
<name>A0A6F9XJF5_9LACO</name>
<comment type="caution">
    <text evidence="2">The sequence shown here is derived from an EMBL/GenBank/DDBJ whole genome shotgun (WGS) entry which is preliminary data.</text>
</comment>
<protein>
    <submittedName>
        <fullName evidence="2">Uncharacterized protein</fullName>
    </submittedName>
</protein>
<evidence type="ECO:0000313" key="2">
    <source>
        <dbReference type="EMBL" id="GET05379.1"/>
    </source>
</evidence>
<feature type="coiled-coil region" evidence="1">
    <location>
        <begin position="100"/>
        <end position="175"/>
    </location>
</feature>
<dbReference type="RefSeq" id="WP_172584222.1">
    <property type="nucleotide sequence ID" value="NZ_BLAM01000054.1"/>
</dbReference>
<dbReference type="EMBL" id="BLAM01000054">
    <property type="protein sequence ID" value="GET05379.1"/>
    <property type="molecule type" value="Genomic_DNA"/>
</dbReference>